<name>A0A9J6ASG9_SOLCO</name>
<dbReference type="EMBL" id="JACXVP010000002">
    <property type="protein sequence ID" value="KAG5627324.1"/>
    <property type="molecule type" value="Genomic_DNA"/>
</dbReference>
<evidence type="ECO:0000313" key="1">
    <source>
        <dbReference type="EMBL" id="KAG5627324.1"/>
    </source>
</evidence>
<gene>
    <name evidence="1" type="ORF">H5410_012542</name>
</gene>
<reference evidence="1 2" key="1">
    <citation type="submission" date="2020-09" db="EMBL/GenBank/DDBJ databases">
        <title>De no assembly of potato wild relative species, Solanum commersonii.</title>
        <authorList>
            <person name="Cho K."/>
        </authorList>
    </citation>
    <scope>NUCLEOTIDE SEQUENCE [LARGE SCALE GENOMIC DNA]</scope>
    <source>
        <strain evidence="1">LZ3.2</strain>
        <tissue evidence="1">Leaf</tissue>
    </source>
</reference>
<dbReference type="AlphaFoldDB" id="A0A9J6ASG9"/>
<comment type="caution">
    <text evidence="1">The sequence shown here is derived from an EMBL/GenBank/DDBJ whole genome shotgun (WGS) entry which is preliminary data.</text>
</comment>
<keyword evidence="2" id="KW-1185">Reference proteome</keyword>
<evidence type="ECO:0000313" key="2">
    <source>
        <dbReference type="Proteomes" id="UP000824120"/>
    </source>
</evidence>
<dbReference type="Proteomes" id="UP000824120">
    <property type="component" value="Chromosome 2"/>
</dbReference>
<proteinExistence type="predicted"/>
<organism evidence="1 2">
    <name type="scientific">Solanum commersonii</name>
    <name type="common">Commerson's wild potato</name>
    <name type="synonym">Commerson's nightshade</name>
    <dbReference type="NCBI Taxonomy" id="4109"/>
    <lineage>
        <taxon>Eukaryota</taxon>
        <taxon>Viridiplantae</taxon>
        <taxon>Streptophyta</taxon>
        <taxon>Embryophyta</taxon>
        <taxon>Tracheophyta</taxon>
        <taxon>Spermatophyta</taxon>
        <taxon>Magnoliopsida</taxon>
        <taxon>eudicotyledons</taxon>
        <taxon>Gunneridae</taxon>
        <taxon>Pentapetalae</taxon>
        <taxon>asterids</taxon>
        <taxon>lamiids</taxon>
        <taxon>Solanales</taxon>
        <taxon>Solanaceae</taxon>
        <taxon>Solanoideae</taxon>
        <taxon>Solaneae</taxon>
        <taxon>Solanum</taxon>
    </lineage>
</organism>
<protein>
    <submittedName>
        <fullName evidence="1">Uncharacterized protein</fullName>
    </submittedName>
</protein>
<accession>A0A9J6ASG9</accession>
<sequence>MTHQGKSSLIDSMSQYIEVRGIKCTKERVREEVQGEKEKRKVTKHVKMLDLIKQVKFNLDFRRCGQGKTL</sequence>